<name>A0A821PJ87_9NEOP</name>
<reference evidence="2" key="1">
    <citation type="submission" date="2021-02" db="EMBL/GenBank/DDBJ databases">
        <authorList>
            <person name="Steward A R."/>
        </authorList>
    </citation>
    <scope>NUCLEOTIDE SEQUENCE</scope>
</reference>
<keyword evidence="3" id="KW-1185">Reference proteome</keyword>
<organism evidence="2 3">
    <name type="scientific">Pieris macdunnoughi</name>
    <dbReference type="NCBI Taxonomy" id="345717"/>
    <lineage>
        <taxon>Eukaryota</taxon>
        <taxon>Metazoa</taxon>
        <taxon>Ecdysozoa</taxon>
        <taxon>Arthropoda</taxon>
        <taxon>Hexapoda</taxon>
        <taxon>Insecta</taxon>
        <taxon>Pterygota</taxon>
        <taxon>Neoptera</taxon>
        <taxon>Endopterygota</taxon>
        <taxon>Lepidoptera</taxon>
        <taxon>Glossata</taxon>
        <taxon>Ditrysia</taxon>
        <taxon>Papilionoidea</taxon>
        <taxon>Pieridae</taxon>
        <taxon>Pierinae</taxon>
        <taxon>Pieris</taxon>
    </lineage>
</organism>
<dbReference type="Proteomes" id="UP000663880">
    <property type="component" value="Unassembled WGS sequence"/>
</dbReference>
<accession>A0A821PJ87</accession>
<keyword evidence="1" id="KW-0472">Membrane</keyword>
<evidence type="ECO:0000313" key="3">
    <source>
        <dbReference type="Proteomes" id="UP000663880"/>
    </source>
</evidence>
<dbReference type="AlphaFoldDB" id="A0A821PJ87"/>
<protein>
    <submittedName>
        <fullName evidence="2">Uncharacterized protein</fullName>
    </submittedName>
</protein>
<keyword evidence="1" id="KW-1133">Transmembrane helix</keyword>
<gene>
    <name evidence="2" type="ORF">PMACD_LOCUS3868</name>
</gene>
<evidence type="ECO:0000256" key="1">
    <source>
        <dbReference type="SAM" id="Phobius"/>
    </source>
</evidence>
<evidence type="ECO:0000313" key="2">
    <source>
        <dbReference type="EMBL" id="CAF4808069.1"/>
    </source>
</evidence>
<dbReference type="OrthoDB" id="7443627at2759"/>
<feature type="transmembrane region" description="Helical" evidence="1">
    <location>
        <begin position="6"/>
        <end position="39"/>
    </location>
</feature>
<sequence>MDSRCWFFVLLTSIVCLQHPIMGIRLLIFMCLIIMISALPNPEQRNRRDVMDTMKHAWDEVVKTFNDAGDAVVHVFKPTEKNVLDKMADGIKGFTN</sequence>
<comment type="caution">
    <text evidence="2">The sequence shown here is derived from an EMBL/GenBank/DDBJ whole genome shotgun (WGS) entry which is preliminary data.</text>
</comment>
<proteinExistence type="predicted"/>
<dbReference type="EMBL" id="CAJOBZ010000006">
    <property type="protein sequence ID" value="CAF4808069.1"/>
    <property type="molecule type" value="Genomic_DNA"/>
</dbReference>
<keyword evidence="1" id="KW-0812">Transmembrane</keyword>